<proteinExistence type="predicted"/>
<evidence type="ECO:0000313" key="1">
    <source>
        <dbReference type="EMBL" id="KMV74440.1"/>
    </source>
</evidence>
<reference evidence="2" key="1">
    <citation type="submission" date="2011-10" db="EMBL/GenBank/DDBJ databases">
        <title>The Genome Sequence of Fusobacterium sp. 4_1_13.</title>
        <authorList>
            <consortium name="The Broad Institute Genome Sequencing Platform"/>
            <person name="Earl A."/>
            <person name="Ward D."/>
            <person name="Feldgarden M."/>
            <person name="Gevers D."/>
            <person name="Strauss J."/>
            <person name="Ambrose C."/>
            <person name="Allen-Vercoe E."/>
            <person name="Young S.K."/>
            <person name="Zeng Q."/>
            <person name="Gargeya S."/>
            <person name="Fitzgerald M."/>
            <person name="Haas B."/>
            <person name="Abouelleil A."/>
            <person name="Alvarado L."/>
            <person name="Arachchi H.M."/>
            <person name="Berlin A."/>
            <person name="Brown A."/>
            <person name="Chapman S.B."/>
            <person name="Chen Z."/>
            <person name="Dunbar C."/>
            <person name="Freedman E."/>
            <person name="Gearin G."/>
            <person name="Goldberg J."/>
            <person name="Griggs A."/>
            <person name="Gujja S."/>
            <person name="Heiman D."/>
            <person name="Howarth C."/>
            <person name="Larson L."/>
            <person name="Lui A."/>
            <person name="MacDonald P.J."/>
            <person name="Montmayeur A."/>
            <person name="Murphy C."/>
            <person name="Neiman D."/>
            <person name="Pearson M."/>
            <person name="Priest M."/>
            <person name="Roberts A."/>
            <person name="Saif S."/>
            <person name="Shea T."/>
            <person name="Shenoy N."/>
            <person name="Sisk P."/>
            <person name="Stolte C."/>
            <person name="Sykes S."/>
            <person name="Wortman J."/>
            <person name="Nusbaum C."/>
            <person name="Birren B."/>
        </authorList>
    </citation>
    <scope>NUCLEOTIDE SEQUENCE [LARGE SCALE GENOMIC DNA]</scope>
    <source>
        <strain evidence="2">4_1_13</strain>
    </source>
</reference>
<comment type="caution">
    <text evidence="1">The sequence shown here is derived from an EMBL/GenBank/DDBJ whole genome shotgun (WGS) entry which is preliminary data.</text>
</comment>
<dbReference type="AlphaFoldDB" id="A0A0K9CLG8"/>
<dbReference type="Proteomes" id="UP000004925">
    <property type="component" value="Unassembled WGS sequence"/>
</dbReference>
<evidence type="ECO:0000313" key="2">
    <source>
        <dbReference type="Proteomes" id="UP000004925"/>
    </source>
</evidence>
<name>A0A0K9CLG8_FUSVC</name>
<gene>
    <name evidence="1" type="ORF">FSCG_02160</name>
</gene>
<accession>A0A0K9CLG8</accession>
<dbReference type="EMBL" id="ACDE02000019">
    <property type="protein sequence ID" value="KMV74440.1"/>
    <property type="molecule type" value="Genomic_DNA"/>
</dbReference>
<sequence length="38" mass="4647">MSFHEFKRKMELLNNQEKEFIYALTIEDAINFLKTIKI</sequence>
<protein>
    <submittedName>
        <fullName evidence="1">Uncharacterized protein</fullName>
    </submittedName>
</protein>
<organism evidence="1 2">
    <name type="scientific">Fusobacterium vincentii 4_1_13</name>
    <dbReference type="NCBI Taxonomy" id="469606"/>
    <lineage>
        <taxon>Bacteria</taxon>
        <taxon>Fusobacteriati</taxon>
        <taxon>Fusobacteriota</taxon>
        <taxon>Fusobacteriia</taxon>
        <taxon>Fusobacteriales</taxon>
        <taxon>Fusobacteriaceae</taxon>
        <taxon>Fusobacterium</taxon>
    </lineage>
</organism>